<comment type="caution">
    <text evidence="1">The sequence shown here is derived from an EMBL/GenBank/DDBJ whole genome shotgun (WGS) entry which is preliminary data.</text>
</comment>
<dbReference type="Gene3D" id="3.30.420.10">
    <property type="entry name" value="Ribonuclease H-like superfamily/Ribonuclease H"/>
    <property type="match status" value="1"/>
</dbReference>
<dbReference type="InterPro" id="IPR036397">
    <property type="entry name" value="RNaseH_sf"/>
</dbReference>
<dbReference type="OrthoDB" id="447900at2759"/>
<dbReference type="GO" id="GO:0003676">
    <property type="term" value="F:nucleic acid binding"/>
    <property type="evidence" value="ECO:0007669"/>
    <property type="project" value="InterPro"/>
</dbReference>
<organism evidence="1 2">
    <name type="scientific">Polarella glacialis</name>
    <name type="common">Dinoflagellate</name>
    <dbReference type="NCBI Taxonomy" id="89957"/>
    <lineage>
        <taxon>Eukaryota</taxon>
        <taxon>Sar</taxon>
        <taxon>Alveolata</taxon>
        <taxon>Dinophyceae</taxon>
        <taxon>Suessiales</taxon>
        <taxon>Suessiaceae</taxon>
        <taxon>Polarella</taxon>
    </lineage>
</organism>
<dbReference type="Proteomes" id="UP000654075">
    <property type="component" value="Unassembled WGS sequence"/>
</dbReference>
<keyword evidence="2" id="KW-1185">Reference proteome</keyword>
<evidence type="ECO:0000313" key="1">
    <source>
        <dbReference type="EMBL" id="CAE8640671.1"/>
    </source>
</evidence>
<reference evidence="1" key="1">
    <citation type="submission" date="2021-02" db="EMBL/GenBank/DDBJ databases">
        <authorList>
            <person name="Dougan E. K."/>
            <person name="Rhodes N."/>
            <person name="Thang M."/>
            <person name="Chan C."/>
        </authorList>
    </citation>
    <scope>NUCLEOTIDE SEQUENCE</scope>
</reference>
<accession>A0A813HQS6</accession>
<gene>
    <name evidence="1" type="ORF">PGLA1383_LOCUS55455</name>
</gene>
<evidence type="ECO:0000313" key="2">
    <source>
        <dbReference type="Proteomes" id="UP000654075"/>
    </source>
</evidence>
<dbReference type="EMBL" id="CAJNNV010032665">
    <property type="protein sequence ID" value="CAE8640671.1"/>
    <property type="molecule type" value="Genomic_DNA"/>
</dbReference>
<name>A0A813HQS6_POLGL</name>
<protein>
    <submittedName>
        <fullName evidence="1">Uncharacterized protein</fullName>
    </submittedName>
</protein>
<proteinExistence type="predicted"/>
<sequence length="118" mass="13102">MPGLVHVAKQPNDKNAIAVIDRCIQTLKKDISADIADEGGHWDQKIEAVTKSYNDRPHSQTIVPPNDMTDSRFAQFKLLQKSAANFVVNRSQTIAKQSQLREAGAFKVSEPSPRSFNP</sequence>
<dbReference type="AlphaFoldDB" id="A0A813HQS6"/>